<accession>A0A7S2W8E5</accession>
<evidence type="ECO:0008006" key="7">
    <source>
        <dbReference type="Google" id="ProtNLM"/>
    </source>
</evidence>
<organism evidence="6">
    <name type="scientific">Rhizochromulina marina</name>
    <dbReference type="NCBI Taxonomy" id="1034831"/>
    <lineage>
        <taxon>Eukaryota</taxon>
        <taxon>Sar</taxon>
        <taxon>Stramenopiles</taxon>
        <taxon>Ochrophyta</taxon>
        <taxon>Dictyochophyceae</taxon>
        <taxon>Rhizochromulinales</taxon>
        <taxon>Rhizochromulina</taxon>
    </lineage>
</organism>
<feature type="transmembrane region" description="Helical" evidence="5">
    <location>
        <begin position="46"/>
        <end position="66"/>
    </location>
</feature>
<evidence type="ECO:0000313" key="6">
    <source>
        <dbReference type="EMBL" id="CAD9673202.1"/>
    </source>
</evidence>
<dbReference type="GO" id="GO:0016020">
    <property type="term" value="C:membrane"/>
    <property type="evidence" value="ECO:0007669"/>
    <property type="project" value="UniProtKB-SubCell"/>
</dbReference>
<keyword evidence="2 5" id="KW-0812">Transmembrane</keyword>
<feature type="transmembrane region" description="Helical" evidence="5">
    <location>
        <begin position="78"/>
        <end position="104"/>
    </location>
</feature>
<feature type="transmembrane region" description="Helical" evidence="5">
    <location>
        <begin position="12"/>
        <end position="34"/>
    </location>
</feature>
<evidence type="ECO:0000256" key="5">
    <source>
        <dbReference type="SAM" id="Phobius"/>
    </source>
</evidence>
<evidence type="ECO:0000256" key="4">
    <source>
        <dbReference type="ARBA" id="ARBA00023136"/>
    </source>
</evidence>
<protein>
    <recommendedName>
        <fullName evidence="7">Tetraspanin</fullName>
    </recommendedName>
</protein>
<dbReference type="AlphaFoldDB" id="A0A7S2W8E5"/>
<evidence type="ECO:0000256" key="3">
    <source>
        <dbReference type="ARBA" id="ARBA00022989"/>
    </source>
</evidence>
<keyword evidence="3 5" id="KW-1133">Transmembrane helix</keyword>
<dbReference type="InterPro" id="IPR018499">
    <property type="entry name" value="Tetraspanin/Peripherin"/>
</dbReference>
<evidence type="ECO:0000256" key="1">
    <source>
        <dbReference type="ARBA" id="ARBA00004141"/>
    </source>
</evidence>
<gene>
    <name evidence="6" type="ORF">RMAR1173_LOCUS5304</name>
</gene>
<feature type="transmembrane region" description="Helical" evidence="5">
    <location>
        <begin position="273"/>
        <end position="299"/>
    </location>
</feature>
<proteinExistence type="predicted"/>
<evidence type="ECO:0000256" key="2">
    <source>
        <dbReference type="ARBA" id="ARBA00022692"/>
    </source>
</evidence>
<dbReference type="EMBL" id="HBHJ01008208">
    <property type="protein sequence ID" value="CAD9673202.1"/>
    <property type="molecule type" value="Transcribed_RNA"/>
</dbReference>
<sequence>MCLPKNIKLLMMILNGFKAISFLLFIVFGAMISSNEDFQRAYGTEISSLAGGIITLAFFVPVSTFLGYKGTKMHNKFLLLVHALLEGFLLVVQLSLALALIGYAQPETSIDIRKDCSRTYPVMNSREDCQSWFESDRYAGFKLVWAYNFEMAMIDQAYFSYLTAFQIEGKCCGFSAPLNCEDDERSYPEGLLTEGVKGYWLDQRTTCGRERTWYQPSGQDGSECNQPVDPNAVVPRYGGCRYEMPIGDCLNDVPLIDTLGCASYVEEQINGELIMQAGVVAFLTLFEFISMIAACCYCMKRKEEDRLPPYLIQVPIHPAVATAITAPQKTGSGSGKV</sequence>
<reference evidence="6" key="1">
    <citation type="submission" date="2021-01" db="EMBL/GenBank/DDBJ databases">
        <authorList>
            <person name="Corre E."/>
            <person name="Pelletier E."/>
            <person name="Niang G."/>
            <person name="Scheremetjew M."/>
            <person name="Finn R."/>
            <person name="Kale V."/>
            <person name="Holt S."/>
            <person name="Cochrane G."/>
            <person name="Meng A."/>
            <person name="Brown T."/>
            <person name="Cohen L."/>
        </authorList>
    </citation>
    <scope>NUCLEOTIDE SEQUENCE</scope>
    <source>
        <strain evidence="6">CCMP1243</strain>
    </source>
</reference>
<name>A0A7S2W8E5_9STRA</name>
<keyword evidence="4 5" id="KW-0472">Membrane</keyword>
<comment type="subcellular location">
    <subcellularLocation>
        <location evidence="1">Membrane</location>
        <topology evidence="1">Multi-pass membrane protein</topology>
    </subcellularLocation>
</comment>
<dbReference type="Pfam" id="PF00335">
    <property type="entry name" value="Tetraspanin"/>
    <property type="match status" value="1"/>
</dbReference>